<dbReference type="GO" id="GO:0009350">
    <property type="term" value="C:ethanolamine ammonia-lyase complex"/>
    <property type="evidence" value="ECO:0007669"/>
    <property type="project" value="UniProtKB-UniRule"/>
</dbReference>
<dbReference type="GO" id="GO:0046336">
    <property type="term" value="P:ethanolamine catabolic process"/>
    <property type="evidence" value="ECO:0007669"/>
    <property type="project" value="UniProtKB-UniRule"/>
</dbReference>
<keyword evidence="2 5" id="KW-0456">Lyase</keyword>
<dbReference type="EC" id="4.3.1.7" evidence="5"/>
<organism evidence="7 8">
    <name type="scientific">Proteiniclasticum aestuarii</name>
    <dbReference type="NCBI Taxonomy" id="2817862"/>
    <lineage>
        <taxon>Bacteria</taxon>
        <taxon>Bacillati</taxon>
        <taxon>Bacillota</taxon>
        <taxon>Clostridia</taxon>
        <taxon>Eubacteriales</taxon>
        <taxon>Clostridiaceae</taxon>
        <taxon>Proteiniclasticum</taxon>
    </lineage>
</organism>
<accession>A0A939HFC6</accession>
<feature type="binding site" evidence="5">
    <location>
        <position position="240"/>
    </location>
    <ligand>
        <name>adenosylcob(III)alamin</name>
        <dbReference type="ChEBI" id="CHEBI:18408"/>
    </ligand>
</feature>
<comment type="similarity">
    <text evidence="5">Belongs to the EutC family.</text>
</comment>
<comment type="catalytic activity">
    <reaction evidence="5">
        <text>ethanolamine = acetaldehyde + NH4(+)</text>
        <dbReference type="Rhea" id="RHEA:15313"/>
        <dbReference type="ChEBI" id="CHEBI:15343"/>
        <dbReference type="ChEBI" id="CHEBI:28938"/>
        <dbReference type="ChEBI" id="CHEBI:57603"/>
        <dbReference type="EC" id="4.3.1.7"/>
    </reaction>
</comment>
<feature type="binding site" evidence="5">
    <location>
        <position position="219"/>
    </location>
    <ligand>
        <name>adenosylcob(III)alamin</name>
        <dbReference type="ChEBI" id="CHEBI:18408"/>
    </ligand>
</feature>
<dbReference type="Gene3D" id="1.10.30.40">
    <property type="entry name" value="Ethanolamine ammonia-lyase light chain (EutC), N-terminal domain"/>
    <property type="match status" value="1"/>
</dbReference>
<dbReference type="HAMAP" id="MF_00601">
    <property type="entry name" value="EutC"/>
    <property type="match status" value="1"/>
</dbReference>
<name>A0A939HFC6_9CLOT</name>
<evidence type="ECO:0000256" key="6">
    <source>
        <dbReference type="SAM" id="MobiDB-lite"/>
    </source>
</evidence>
<dbReference type="Proteomes" id="UP000664218">
    <property type="component" value="Unassembled WGS sequence"/>
</dbReference>
<keyword evidence="3 5" id="KW-0170">Cobalt</keyword>
<dbReference type="InterPro" id="IPR042251">
    <property type="entry name" value="EutC_C"/>
</dbReference>
<feature type="region of interest" description="Disordered" evidence="6">
    <location>
        <begin position="21"/>
        <end position="52"/>
    </location>
</feature>
<reference evidence="7" key="1">
    <citation type="submission" date="2021-03" db="EMBL/GenBank/DDBJ databases">
        <title>Proteiniclasticum marinus sp. nov., isolated from tidal flat sediment.</title>
        <authorList>
            <person name="Namirimu T."/>
            <person name="Yang J.-A."/>
            <person name="Yang S.-H."/>
            <person name="Kim Y.-J."/>
            <person name="Kwon K.K."/>
        </authorList>
    </citation>
    <scope>NUCLEOTIDE SEQUENCE</scope>
    <source>
        <strain evidence="7">SCR006</strain>
    </source>
</reference>
<evidence type="ECO:0000256" key="4">
    <source>
        <dbReference type="ARBA" id="ARBA00024446"/>
    </source>
</evidence>
<keyword evidence="1 5" id="KW-0846">Cobalamin</keyword>
<dbReference type="Gene3D" id="3.40.50.11240">
    <property type="entry name" value="Ethanolamine ammonia-lyase light chain (EutC)"/>
    <property type="match status" value="1"/>
</dbReference>
<dbReference type="GO" id="GO:0031471">
    <property type="term" value="C:ethanolamine degradation polyhedral organelle"/>
    <property type="evidence" value="ECO:0007669"/>
    <property type="project" value="UniProtKB-UniRule"/>
</dbReference>
<evidence type="ECO:0000256" key="3">
    <source>
        <dbReference type="ARBA" id="ARBA00023285"/>
    </source>
</evidence>
<dbReference type="Pfam" id="PF05985">
    <property type="entry name" value="EutC"/>
    <property type="match status" value="1"/>
</dbReference>
<dbReference type="GO" id="GO:0006520">
    <property type="term" value="P:amino acid metabolic process"/>
    <property type="evidence" value="ECO:0007669"/>
    <property type="project" value="InterPro"/>
</dbReference>
<feature type="compositionally biased region" description="Basic and acidic residues" evidence="6">
    <location>
        <begin position="37"/>
        <end position="50"/>
    </location>
</feature>
<comment type="subcellular location">
    <subcellularLocation>
        <location evidence="5">Bacterial microcompartment</location>
    </subcellularLocation>
</comment>
<dbReference type="RefSeq" id="WP_207600813.1">
    <property type="nucleotide sequence ID" value="NZ_JAFNJU010000016.1"/>
</dbReference>
<dbReference type="NCBIfam" id="NF003971">
    <property type="entry name" value="PRK05465.1"/>
    <property type="match status" value="1"/>
</dbReference>
<dbReference type="GO" id="GO:0031419">
    <property type="term" value="F:cobalamin binding"/>
    <property type="evidence" value="ECO:0007669"/>
    <property type="project" value="UniProtKB-UniRule"/>
</dbReference>
<comment type="subunit">
    <text evidence="5">The basic unit is a heterodimer which dimerizes to form tetramers. The heterotetramers trimerize; 6 large subunits form a core ring with 6 small subunits projecting outwards.</text>
</comment>
<evidence type="ECO:0000313" key="7">
    <source>
        <dbReference type="EMBL" id="MBO1266288.1"/>
    </source>
</evidence>
<sequence>MNDEQMRVIIERVLSSIKESDNAEKKTIGNGTAATETLKKGEMGNQKQDETEGDVIPDIRQDDYRLYLGIENPAKPEEFLRIKKKTDARMGLGRSGPRYKTSAYLRMLVDHAGAYDAALSEAPENLAEENHMFMAQTKCIDKDEYLSRPDIGRLFTDEMKKKIADNCKKNADVQIILSEGLSSTAMAYNTNDLLASLMQGLKIEGLSSGTPIYVKYARVPAMDVITEILDPKVTIMLIGERPGLSTYTSMSAYMTYKGKVGMSEAGRNVISNIHENGINPSEAGAHLASVAKKMFDLKISGTEFSMS</sequence>
<evidence type="ECO:0000256" key="5">
    <source>
        <dbReference type="HAMAP-Rule" id="MF_00601"/>
    </source>
</evidence>
<keyword evidence="4 5" id="KW-1283">Bacterial microcompartment</keyword>
<comment type="cofactor">
    <cofactor evidence="5">
        <name>adenosylcob(III)alamin</name>
        <dbReference type="ChEBI" id="CHEBI:18408"/>
    </cofactor>
    <text evidence="5">Binds between the large and small subunits.</text>
</comment>
<gene>
    <name evidence="5 7" type="primary">eutC</name>
    <name evidence="7" type="ORF">J3A84_14720</name>
</gene>
<dbReference type="EMBL" id="JAFNJU010000016">
    <property type="protein sequence ID" value="MBO1266288.1"/>
    <property type="molecule type" value="Genomic_DNA"/>
</dbReference>
<dbReference type="InterPro" id="IPR009246">
    <property type="entry name" value="EutC"/>
</dbReference>
<comment type="caution">
    <text evidence="7">The sequence shown here is derived from an EMBL/GenBank/DDBJ whole genome shotgun (WGS) entry which is preliminary data.</text>
</comment>
<dbReference type="AlphaFoldDB" id="A0A939HFC6"/>
<evidence type="ECO:0000313" key="8">
    <source>
        <dbReference type="Proteomes" id="UP000664218"/>
    </source>
</evidence>
<evidence type="ECO:0000256" key="2">
    <source>
        <dbReference type="ARBA" id="ARBA00023239"/>
    </source>
</evidence>
<comment type="function">
    <text evidence="5">Catalyzes the deamination of various vicinal amino-alcohols to oxo compounds. Allows this organism to utilize ethanolamine as the sole source of nitrogen and carbon in the presence of external vitamin B12.</text>
</comment>
<protein>
    <recommendedName>
        <fullName evidence="5">Ethanolamine ammonia-lyase small subunit</fullName>
        <shortName evidence="5">EAL small subunit</shortName>
        <ecNumber evidence="5">4.3.1.7</ecNumber>
    </recommendedName>
</protein>
<proteinExistence type="inferred from homology"/>
<dbReference type="InterPro" id="IPR042255">
    <property type="entry name" value="EutC_N"/>
</dbReference>
<keyword evidence="8" id="KW-1185">Reference proteome</keyword>
<dbReference type="PANTHER" id="PTHR39330">
    <property type="entry name" value="ETHANOLAMINE AMMONIA-LYASE LIGHT CHAIN"/>
    <property type="match status" value="1"/>
</dbReference>
<comment type="pathway">
    <text evidence="5">Amine and polyamine degradation; ethanolamine degradation.</text>
</comment>
<dbReference type="GO" id="GO:0008851">
    <property type="term" value="F:ethanolamine ammonia-lyase activity"/>
    <property type="evidence" value="ECO:0007669"/>
    <property type="project" value="UniProtKB-UniRule"/>
</dbReference>
<dbReference type="PANTHER" id="PTHR39330:SF1">
    <property type="entry name" value="ETHANOLAMINE AMMONIA-LYASE SMALL SUBUNIT"/>
    <property type="match status" value="1"/>
</dbReference>
<evidence type="ECO:0000256" key="1">
    <source>
        <dbReference type="ARBA" id="ARBA00022628"/>
    </source>
</evidence>